<dbReference type="Proteomes" id="UP000001882">
    <property type="component" value="Chromosome"/>
</dbReference>
<dbReference type="Pfam" id="PF06677">
    <property type="entry name" value="Auto_anti-p27"/>
    <property type="match status" value="1"/>
</dbReference>
<dbReference type="eggNOG" id="arCOG00578">
    <property type="taxonomic scope" value="Archaea"/>
</dbReference>
<name>D1YUJ3_METPS</name>
<keyword evidence="2" id="KW-1185">Reference proteome</keyword>
<organism evidence="1 2">
    <name type="scientific">Methanocella paludicola (strain DSM 17711 / JCM 13418 / NBRC 101707 / SANAE)</name>
    <dbReference type="NCBI Taxonomy" id="304371"/>
    <lineage>
        <taxon>Archaea</taxon>
        <taxon>Methanobacteriati</taxon>
        <taxon>Methanobacteriota</taxon>
        <taxon>Stenosarchaea group</taxon>
        <taxon>Methanomicrobia</taxon>
        <taxon>Methanocellales</taxon>
        <taxon>Methanocellaceae</taxon>
        <taxon>Methanocella</taxon>
    </lineage>
</organism>
<sequence length="149" mass="16587">MEDKDLEKVTKMLERGGTMLAKHCECGAPLFKYQGKVVCPICDAKKEEHAQTQEQARLAVPVETRPAVSPQAMETVKSTPIMEIPERRMSVVVGSEELDDAAVEAAVIAKINDIAVRLASETYPNKIQIYLDILERSLRVLKELHGISR</sequence>
<reference evidence="1 2" key="1">
    <citation type="journal article" date="2007" name="Appl. Environ. Microbiol.">
        <title>Isolation of key methanogens for global methane emission from rice paddy fields: a novel isolate affiliated with the clone cluster rice cluster I.</title>
        <authorList>
            <person name="Sakai S."/>
            <person name="Imachi H."/>
            <person name="Sekiguchi Y."/>
            <person name="Ohashi A."/>
            <person name="Harada H."/>
            <person name="Kamagata Y."/>
        </authorList>
    </citation>
    <scope>NUCLEOTIDE SEQUENCE [LARGE SCALE GENOMIC DNA]</scope>
    <source>
        <strain evidence="2">DSM 17711 / JCM 13418 / NBRC 101707 / SANAE</strain>
    </source>
</reference>
<dbReference type="InParanoid" id="D1YUJ3"/>
<dbReference type="RefSeq" id="WP_012898795.1">
    <property type="nucleotide sequence ID" value="NC_013665.1"/>
</dbReference>
<proteinExistence type="predicted"/>
<gene>
    <name evidence="1" type="ordered locus">MCP_0043</name>
</gene>
<dbReference type="OrthoDB" id="26305at2157"/>
<accession>D1YUJ3</accession>
<evidence type="ECO:0000313" key="1">
    <source>
        <dbReference type="EMBL" id="BAI60115.1"/>
    </source>
</evidence>
<dbReference type="InterPro" id="IPR009563">
    <property type="entry name" value="SSSCA1"/>
</dbReference>
<dbReference type="PATRIC" id="fig|304371.9.peg.46"/>
<dbReference type="AlphaFoldDB" id="D1YUJ3"/>
<dbReference type="STRING" id="304371.MCP_0043"/>
<dbReference type="KEGG" id="mpd:MCP_0043"/>
<dbReference type="EMBL" id="AP011532">
    <property type="protein sequence ID" value="BAI60115.1"/>
    <property type="molecule type" value="Genomic_DNA"/>
</dbReference>
<dbReference type="GeneID" id="8680209"/>
<evidence type="ECO:0000313" key="2">
    <source>
        <dbReference type="Proteomes" id="UP000001882"/>
    </source>
</evidence>
<protein>
    <submittedName>
        <fullName evidence="1">Uncharacterized protein</fullName>
    </submittedName>
</protein>
<reference evidence="2" key="3">
    <citation type="journal article" date="2011" name="PLoS ONE">
        <title>Genome sequence of a mesophilic hydrogenotrophic methanogen Methanocella paludicola, the first cultivated representative of the order Methanocellales.</title>
        <authorList>
            <person name="Sakai S."/>
            <person name="Takaki Y."/>
            <person name="Shimamura S."/>
            <person name="Sekine M."/>
            <person name="Tajima T."/>
            <person name="Kosugi H."/>
            <person name="Ichikawa N."/>
            <person name="Tasumi E."/>
            <person name="Hiraki A.T."/>
            <person name="Shimizu A."/>
            <person name="Kato Y."/>
            <person name="Nishiko R."/>
            <person name="Mori K."/>
            <person name="Fujita N."/>
            <person name="Imachi H."/>
            <person name="Takai K."/>
        </authorList>
    </citation>
    <scope>NUCLEOTIDE SEQUENCE [LARGE SCALE GENOMIC DNA]</scope>
    <source>
        <strain evidence="2">DSM 17711 / JCM 13418 / NBRC 101707 / SANAE</strain>
    </source>
</reference>
<reference evidence="1 2" key="2">
    <citation type="journal article" date="2008" name="Int. J. Syst. Evol. Microbiol.">
        <title>Methanocella paludicola gen. nov., sp. nov., a methane-producing archaeon, the first isolate of the lineage 'Rice Cluster I', and proposal of the new archaeal order Methanocellales ord. nov.</title>
        <authorList>
            <person name="Sakai S."/>
            <person name="Imachi H."/>
            <person name="Hanada S."/>
            <person name="Ohashi A."/>
            <person name="Harada H."/>
            <person name="Kamagata Y."/>
        </authorList>
    </citation>
    <scope>NUCLEOTIDE SEQUENCE [LARGE SCALE GENOMIC DNA]</scope>
    <source>
        <strain evidence="2">DSM 17711 / JCM 13418 / NBRC 101707 / SANAE</strain>
    </source>
</reference>